<proteinExistence type="predicted"/>
<reference evidence="2" key="1">
    <citation type="submission" date="2019-03" db="EMBL/GenBank/DDBJ databases">
        <title>Long read genome sequence of the mycoparasitic Pythium oligandrum ATCC 38472 isolated from sugarbeet rhizosphere.</title>
        <authorList>
            <person name="Gaulin E."/>
        </authorList>
    </citation>
    <scope>NUCLEOTIDE SEQUENCE</scope>
    <source>
        <strain evidence="2">ATCC 38472_TT</strain>
    </source>
</reference>
<dbReference type="EMBL" id="SPLM01000001">
    <property type="protein sequence ID" value="TMW68894.1"/>
    <property type="molecule type" value="Genomic_DNA"/>
</dbReference>
<evidence type="ECO:0000313" key="3">
    <source>
        <dbReference type="Proteomes" id="UP000794436"/>
    </source>
</evidence>
<organism evidence="2 3">
    <name type="scientific">Pythium oligandrum</name>
    <name type="common">Mycoparasitic fungus</name>
    <dbReference type="NCBI Taxonomy" id="41045"/>
    <lineage>
        <taxon>Eukaryota</taxon>
        <taxon>Sar</taxon>
        <taxon>Stramenopiles</taxon>
        <taxon>Oomycota</taxon>
        <taxon>Peronosporomycetes</taxon>
        <taxon>Pythiales</taxon>
        <taxon>Pythiaceae</taxon>
        <taxon>Pythium</taxon>
    </lineage>
</organism>
<comment type="caution">
    <text evidence="2">The sequence shown here is derived from an EMBL/GenBank/DDBJ whole genome shotgun (WGS) entry which is preliminary data.</text>
</comment>
<dbReference type="AlphaFoldDB" id="A0A8K1FQ01"/>
<feature type="compositionally biased region" description="Acidic residues" evidence="1">
    <location>
        <begin position="138"/>
        <end position="150"/>
    </location>
</feature>
<evidence type="ECO:0000256" key="1">
    <source>
        <dbReference type="SAM" id="MobiDB-lite"/>
    </source>
</evidence>
<feature type="compositionally biased region" description="Low complexity" evidence="1">
    <location>
        <begin position="93"/>
        <end position="106"/>
    </location>
</feature>
<dbReference type="OrthoDB" id="129442at2759"/>
<protein>
    <submittedName>
        <fullName evidence="2">Uncharacterized protein</fullName>
    </submittedName>
</protein>
<name>A0A8K1FQ01_PYTOL</name>
<keyword evidence="3" id="KW-1185">Reference proteome</keyword>
<feature type="compositionally biased region" description="Pro residues" evidence="1">
    <location>
        <begin position="107"/>
        <end position="118"/>
    </location>
</feature>
<feature type="compositionally biased region" description="Basic residues" evidence="1">
    <location>
        <begin position="165"/>
        <end position="176"/>
    </location>
</feature>
<feature type="region of interest" description="Disordered" evidence="1">
    <location>
        <begin position="1"/>
        <end position="176"/>
    </location>
</feature>
<accession>A0A8K1FQ01</accession>
<feature type="compositionally biased region" description="Basic and acidic residues" evidence="1">
    <location>
        <begin position="52"/>
        <end position="64"/>
    </location>
</feature>
<evidence type="ECO:0000313" key="2">
    <source>
        <dbReference type="EMBL" id="TMW68894.1"/>
    </source>
</evidence>
<sequence length="176" mass="18741">MGCCGSKEEEQFESREPLLKGKKLSEKVESASVRKPLAPPNGVAKTPVIDNGSERRKSTEEVHPTVESVDLLGLDQPPSPPQGNTPEKEAMFSPHHVLPSPSLDSPLMPPRPTSPPTPVKQAMSFRTAPASPKTSTVEETDEGDGEDVEAAEPTPAVGGSTPSKSKSKKKKKKGKK</sequence>
<feature type="compositionally biased region" description="Basic and acidic residues" evidence="1">
    <location>
        <begin position="1"/>
        <end position="29"/>
    </location>
</feature>
<gene>
    <name evidence="2" type="ORF">Poli38472_001050</name>
</gene>
<dbReference type="Proteomes" id="UP000794436">
    <property type="component" value="Unassembled WGS sequence"/>
</dbReference>